<evidence type="ECO:0000256" key="1">
    <source>
        <dbReference type="ARBA" id="ARBA00009437"/>
    </source>
</evidence>
<dbReference type="PRINTS" id="PR00039">
    <property type="entry name" value="HTHLYSR"/>
</dbReference>
<dbReference type="InterPro" id="IPR005119">
    <property type="entry name" value="LysR_subst-bd"/>
</dbReference>
<dbReference type="PANTHER" id="PTHR30118">
    <property type="entry name" value="HTH-TYPE TRANSCRIPTIONAL REGULATOR LEUO-RELATED"/>
    <property type="match status" value="1"/>
</dbReference>
<proteinExistence type="inferred from homology"/>
<dbReference type="InterPro" id="IPR036390">
    <property type="entry name" value="WH_DNA-bd_sf"/>
</dbReference>
<protein>
    <submittedName>
        <fullName evidence="7">LysR family transcriptional regulator</fullName>
    </submittedName>
</protein>
<evidence type="ECO:0000256" key="3">
    <source>
        <dbReference type="ARBA" id="ARBA00023125"/>
    </source>
</evidence>
<evidence type="ECO:0000313" key="7">
    <source>
        <dbReference type="EMBL" id="KVK83657.1"/>
    </source>
</evidence>
<dbReference type="Pfam" id="PF00126">
    <property type="entry name" value="HTH_1"/>
    <property type="match status" value="1"/>
</dbReference>
<gene>
    <name evidence="7" type="ORF">WS90_12185</name>
</gene>
<name>A0A124SPD1_BURCE</name>
<accession>A0A124SPD1</accession>
<feature type="region of interest" description="Disordered" evidence="5">
    <location>
        <begin position="354"/>
        <end position="423"/>
    </location>
</feature>
<keyword evidence="2" id="KW-0805">Transcription regulation</keyword>
<dbReference type="PROSITE" id="PS50931">
    <property type="entry name" value="HTH_LYSR"/>
    <property type="match status" value="1"/>
</dbReference>
<dbReference type="InterPro" id="IPR050389">
    <property type="entry name" value="LysR-type_TF"/>
</dbReference>
<organism evidence="7 8">
    <name type="scientific">Burkholderia cepacia</name>
    <name type="common">Pseudomonas cepacia</name>
    <dbReference type="NCBI Taxonomy" id="292"/>
    <lineage>
        <taxon>Bacteria</taxon>
        <taxon>Pseudomonadati</taxon>
        <taxon>Pseudomonadota</taxon>
        <taxon>Betaproteobacteria</taxon>
        <taxon>Burkholderiales</taxon>
        <taxon>Burkholderiaceae</taxon>
        <taxon>Burkholderia</taxon>
        <taxon>Burkholderia cepacia complex</taxon>
    </lineage>
</organism>
<dbReference type="GO" id="GO:0003700">
    <property type="term" value="F:DNA-binding transcription factor activity"/>
    <property type="evidence" value="ECO:0007669"/>
    <property type="project" value="InterPro"/>
</dbReference>
<dbReference type="Gene3D" id="1.10.10.10">
    <property type="entry name" value="Winged helix-like DNA-binding domain superfamily/Winged helix DNA-binding domain"/>
    <property type="match status" value="1"/>
</dbReference>
<evidence type="ECO:0000256" key="4">
    <source>
        <dbReference type="ARBA" id="ARBA00023163"/>
    </source>
</evidence>
<feature type="domain" description="HTH lysR-type" evidence="6">
    <location>
        <begin position="24"/>
        <end position="81"/>
    </location>
</feature>
<dbReference type="InterPro" id="IPR036388">
    <property type="entry name" value="WH-like_DNA-bd_sf"/>
</dbReference>
<feature type="compositionally biased region" description="Low complexity" evidence="5">
    <location>
        <begin position="354"/>
        <end position="387"/>
    </location>
</feature>
<dbReference type="EMBL" id="LOYH01000043">
    <property type="protein sequence ID" value="KVK83657.1"/>
    <property type="molecule type" value="Genomic_DNA"/>
</dbReference>
<keyword evidence="4" id="KW-0804">Transcription</keyword>
<dbReference type="InterPro" id="IPR000847">
    <property type="entry name" value="LysR_HTH_N"/>
</dbReference>
<dbReference type="Proteomes" id="UP000069001">
    <property type="component" value="Unassembled WGS sequence"/>
</dbReference>
<dbReference type="AlphaFoldDB" id="A0A124SPD1"/>
<sequence length="423" mass="46157">MRDTLEPDAQPRGASDAAGALDVLDARLMRILLVLLTERTVSRAAVRLNMSQPATSAALKRLRTLLGDPLLVRSRYGMVPTEFGARLIEPLRNALRVIDFIRIQQPTFDARTSVRTYRIGCPDYLNVLFVPKLVALFRERAPNAQLVFHPLGDGFDDERALADGELDVVIDNRPARSSRFRQDDLFDDRVVGLMRATHPLARRGAMTAADFADAPQLCPTPSWLEASGAIDRQLERVGLQRRIVVTLPHFELAAHALVRTDMLLTTTYRLARHYAKLLPLAAVALPVEPPDIVYRMTWNESGACVDGVRWLRGLIAEATRAWLDAEAMLPAVAAVPGGAVADVRNGVPAAVDTAGTAGTADAPDAPATPATPATPDTPDTPATADAPDPARRTRRRQPTHCRASHPPRVAHAARIHRHATKSH</sequence>
<comment type="caution">
    <text evidence="7">The sequence shown here is derived from an EMBL/GenBank/DDBJ whole genome shotgun (WGS) entry which is preliminary data.</text>
</comment>
<dbReference type="GO" id="GO:0003677">
    <property type="term" value="F:DNA binding"/>
    <property type="evidence" value="ECO:0007669"/>
    <property type="project" value="UniProtKB-KW"/>
</dbReference>
<dbReference type="PANTHER" id="PTHR30118:SF15">
    <property type="entry name" value="TRANSCRIPTIONAL REGULATORY PROTEIN"/>
    <property type="match status" value="1"/>
</dbReference>
<reference evidence="7 8" key="1">
    <citation type="submission" date="2015-11" db="EMBL/GenBank/DDBJ databases">
        <title>Expanding the genomic diversity of Burkholderia species for the development of highly accurate diagnostics.</title>
        <authorList>
            <person name="Sahl J."/>
            <person name="Keim P."/>
            <person name="Wagner D."/>
        </authorList>
    </citation>
    <scope>NUCLEOTIDE SEQUENCE [LARGE SCALE GENOMIC DNA]</scope>
    <source>
        <strain evidence="7 8">MSMB1302</strain>
    </source>
</reference>
<dbReference type="SUPFAM" id="SSF53850">
    <property type="entry name" value="Periplasmic binding protein-like II"/>
    <property type="match status" value="1"/>
</dbReference>
<dbReference type="RefSeq" id="WP_059729407.1">
    <property type="nucleotide sequence ID" value="NZ_LOYH01000043.1"/>
</dbReference>
<feature type="compositionally biased region" description="Basic residues" evidence="5">
    <location>
        <begin position="411"/>
        <end position="423"/>
    </location>
</feature>
<evidence type="ECO:0000256" key="2">
    <source>
        <dbReference type="ARBA" id="ARBA00023015"/>
    </source>
</evidence>
<dbReference type="Gene3D" id="3.40.190.10">
    <property type="entry name" value="Periplasmic binding protein-like II"/>
    <property type="match status" value="2"/>
</dbReference>
<feature type="compositionally biased region" description="Basic residues" evidence="5">
    <location>
        <begin position="392"/>
        <end position="405"/>
    </location>
</feature>
<evidence type="ECO:0000313" key="8">
    <source>
        <dbReference type="Proteomes" id="UP000069001"/>
    </source>
</evidence>
<evidence type="ECO:0000259" key="6">
    <source>
        <dbReference type="PROSITE" id="PS50931"/>
    </source>
</evidence>
<comment type="similarity">
    <text evidence="1">Belongs to the LysR transcriptional regulatory family.</text>
</comment>
<dbReference type="Pfam" id="PF03466">
    <property type="entry name" value="LysR_substrate"/>
    <property type="match status" value="1"/>
</dbReference>
<keyword evidence="3" id="KW-0238">DNA-binding</keyword>
<dbReference type="SUPFAM" id="SSF46785">
    <property type="entry name" value="Winged helix' DNA-binding domain"/>
    <property type="match status" value="1"/>
</dbReference>
<evidence type="ECO:0000256" key="5">
    <source>
        <dbReference type="SAM" id="MobiDB-lite"/>
    </source>
</evidence>